<name>A0ABV6QLP7_9ACTN</name>
<keyword evidence="2" id="KW-0472">Membrane</keyword>
<gene>
    <name evidence="3" type="ORF">ACFFGN_15815</name>
</gene>
<comment type="caution">
    <text evidence="3">The sequence shown here is derived from an EMBL/GenBank/DDBJ whole genome shotgun (WGS) entry which is preliminary data.</text>
</comment>
<reference evidence="3 4" key="1">
    <citation type="submission" date="2024-09" db="EMBL/GenBank/DDBJ databases">
        <authorList>
            <person name="Sun Q."/>
            <person name="Mori K."/>
        </authorList>
    </citation>
    <scope>NUCLEOTIDE SEQUENCE [LARGE SCALE GENOMIC DNA]</scope>
    <source>
        <strain evidence="3 4">CGMCC 1.15906</strain>
    </source>
</reference>
<dbReference type="RefSeq" id="WP_380048079.1">
    <property type="nucleotide sequence ID" value="NZ_JBHLTC010000018.1"/>
</dbReference>
<feature type="transmembrane region" description="Helical" evidence="2">
    <location>
        <begin position="27"/>
        <end position="47"/>
    </location>
</feature>
<accession>A0ABV6QLP7</accession>
<dbReference type="PANTHER" id="PTHR35335">
    <property type="entry name" value="UPF0716 PROTEIN FXSA"/>
    <property type="match status" value="1"/>
</dbReference>
<feature type="compositionally biased region" description="Low complexity" evidence="1">
    <location>
        <begin position="158"/>
        <end position="176"/>
    </location>
</feature>
<keyword evidence="4" id="KW-1185">Reference proteome</keyword>
<dbReference type="InterPro" id="IPR007313">
    <property type="entry name" value="FxsA"/>
</dbReference>
<feature type="compositionally biased region" description="Gly residues" evidence="1">
    <location>
        <begin position="143"/>
        <end position="157"/>
    </location>
</feature>
<dbReference type="Proteomes" id="UP001589890">
    <property type="component" value="Unassembled WGS sequence"/>
</dbReference>
<dbReference type="NCBIfam" id="NF008528">
    <property type="entry name" value="PRK11463.1-2"/>
    <property type="match status" value="1"/>
</dbReference>
<keyword evidence="2" id="KW-1133">Transmembrane helix</keyword>
<protein>
    <submittedName>
        <fullName evidence="3">FxsA family protein</fullName>
    </submittedName>
</protein>
<dbReference type="PANTHER" id="PTHR35335:SF1">
    <property type="entry name" value="UPF0716 PROTEIN FXSA"/>
    <property type="match status" value="1"/>
</dbReference>
<evidence type="ECO:0000313" key="3">
    <source>
        <dbReference type="EMBL" id="MFC0625549.1"/>
    </source>
</evidence>
<proteinExistence type="predicted"/>
<evidence type="ECO:0000256" key="2">
    <source>
        <dbReference type="SAM" id="Phobius"/>
    </source>
</evidence>
<evidence type="ECO:0000256" key="1">
    <source>
        <dbReference type="SAM" id="MobiDB-lite"/>
    </source>
</evidence>
<dbReference type="Pfam" id="PF04186">
    <property type="entry name" value="FxsA"/>
    <property type="match status" value="1"/>
</dbReference>
<feature type="transmembrane region" description="Helical" evidence="2">
    <location>
        <begin position="76"/>
        <end position="101"/>
    </location>
</feature>
<keyword evidence="2" id="KW-0812">Transmembrane</keyword>
<dbReference type="EMBL" id="JBHLTC010000018">
    <property type="protein sequence ID" value="MFC0625549.1"/>
    <property type="molecule type" value="Genomic_DNA"/>
</dbReference>
<sequence length="202" mass="21007">MGWLIALALLVVPVVEIFVIIQVGQVIGAWPTVALLIFESALGAWLVKREGRRAWNALRSSMQTAVMPGKEMADAALVLIGGTLLLTPGFVTDIFGFFFILPFTRPIARRMLAGLVTRRLLASTSGPLTGFMGNPPGNPPSGRGPGTGGLGGPGGSAGTTRPTTFKGPFGGFTTPKNPSDPARPGSGRGDVVQGEVVDPDDR</sequence>
<evidence type="ECO:0000313" key="4">
    <source>
        <dbReference type="Proteomes" id="UP001589890"/>
    </source>
</evidence>
<feature type="region of interest" description="Disordered" evidence="1">
    <location>
        <begin position="126"/>
        <end position="202"/>
    </location>
</feature>
<organism evidence="3 4">
    <name type="scientific">Kribbella deserti</name>
    <dbReference type="NCBI Taxonomy" id="1926257"/>
    <lineage>
        <taxon>Bacteria</taxon>
        <taxon>Bacillati</taxon>
        <taxon>Actinomycetota</taxon>
        <taxon>Actinomycetes</taxon>
        <taxon>Propionibacteriales</taxon>
        <taxon>Kribbellaceae</taxon>
        <taxon>Kribbella</taxon>
    </lineage>
</organism>